<dbReference type="Proteomes" id="UP000290649">
    <property type="component" value="Unassembled WGS sequence"/>
</dbReference>
<keyword evidence="3" id="KW-1185">Reference proteome</keyword>
<dbReference type="RefSeq" id="WP_129076746.1">
    <property type="nucleotide sequence ID" value="NZ_QOUX01000001.1"/>
</dbReference>
<sequence>MTTIIWFLYEIFDLVLFVILLALLTFFLSLFFKKKKTLISAVAVVVVGTILLIVASQYTTFEKLVSNYINEETEIKDVTITILDPSSDRRTRIASVTIKDEEIIERILDDFSGLRLKRDRDARYYGREYEIRIFATNKTKRGDYLTTSYYLFVDEDYVNEYKIVNDVDHLKTLMELIEDEEIEWTTYDD</sequence>
<organism evidence="2 3">
    <name type="scientific">Anaerobacillus alkaliphilus</name>
    <dbReference type="NCBI Taxonomy" id="1548597"/>
    <lineage>
        <taxon>Bacteria</taxon>
        <taxon>Bacillati</taxon>
        <taxon>Bacillota</taxon>
        <taxon>Bacilli</taxon>
        <taxon>Bacillales</taxon>
        <taxon>Bacillaceae</taxon>
        <taxon>Anaerobacillus</taxon>
    </lineage>
</organism>
<keyword evidence="1" id="KW-0472">Membrane</keyword>
<feature type="transmembrane region" description="Helical" evidence="1">
    <location>
        <begin position="38"/>
        <end position="58"/>
    </location>
</feature>
<keyword evidence="1" id="KW-1133">Transmembrane helix</keyword>
<evidence type="ECO:0000313" key="2">
    <source>
        <dbReference type="EMBL" id="RXJ04401.1"/>
    </source>
</evidence>
<keyword evidence="1" id="KW-0812">Transmembrane</keyword>
<dbReference type="AlphaFoldDB" id="A0A4Q0W1A9"/>
<gene>
    <name evidence="2" type="ORF">DS745_03175</name>
</gene>
<feature type="transmembrane region" description="Helical" evidence="1">
    <location>
        <begin position="6"/>
        <end position="31"/>
    </location>
</feature>
<reference evidence="2 3" key="1">
    <citation type="journal article" date="2019" name="Int. J. Syst. Evol. Microbiol.">
        <title>Anaerobacillus alkaliphilus sp. nov., a novel alkaliphilic and moderately halophilic bacterium.</title>
        <authorList>
            <person name="Borsodi A.K."/>
            <person name="Aszalos J.M."/>
            <person name="Bihari P."/>
            <person name="Nagy I."/>
            <person name="Schumann P."/>
            <person name="Sproer C."/>
            <person name="Kovacs A.L."/>
            <person name="Boka K."/>
            <person name="Dobosy P."/>
            <person name="Ovari M."/>
            <person name="Szili-Kovacs T."/>
            <person name="Toth E."/>
        </authorList>
    </citation>
    <scope>NUCLEOTIDE SEQUENCE [LARGE SCALE GENOMIC DNA]</scope>
    <source>
        <strain evidence="2 3">B16-10</strain>
    </source>
</reference>
<comment type="caution">
    <text evidence="2">The sequence shown here is derived from an EMBL/GenBank/DDBJ whole genome shotgun (WGS) entry which is preliminary data.</text>
</comment>
<dbReference type="OrthoDB" id="2967988at2"/>
<dbReference type="EMBL" id="QOUX01000001">
    <property type="protein sequence ID" value="RXJ04401.1"/>
    <property type="molecule type" value="Genomic_DNA"/>
</dbReference>
<evidence type="ECO:0000256" key="1">
    <source>
        <dbReference type="SAM" id="Phobius"/>
    </source>
</evidence>
<protein>
    <submittedName>
        <fullName evidence="2">Uncharacterized protein</fullName>
    </submittedName>
</protein>
<evidence type="ECO:0000313" key="3">
    <source>
        <dbReference type="Proteomes" id="UP000290649"/>
    </source>
</evidence>
<proteinExistence type="predicted"/>
<accession>A0A4Q0W1A9</accession>
<name>A0A4Q0W1A9_9BACI</name>